<comment type="caution">
    <text evidence="8">The sequence shown here is derived from an EMBL/GenBank/DDBJ whole genome shotgun (WGS) entry which is preliminary data.</text>
</comment>
<evidence type="ECO:0000313" key="9">
    <source>
        <dbReference type="Proteomes" id="UP000750711"/>
    </source>
</evidence>
<feature type="region of interest" description="Disordered" evidence="6">
    <location>
        <begin position="126"/>
        <end position="247"/>
    </location>
</feature>
<name>A0A9P8LHL9_9PEZI</name>
<proteinExistence type="predicted"/>
<keyword evidence="9" id="KW-1185">Reference proteome</keyword>
<sequence length="247" mass="26579">MPPKKSDAPNPATGDEGTPSKDREGVNVEDYNLPRTIVQRLAKGVLPANTQIQKDALLAMSKSATVFVSYLTAYANENAMKAHKRTIQPKDVLDALSELEFEAFLPRLEAELARYTEIQTDKRNTYRNKVKAADKTAPNERSKSPQVANGDAEDGDTPPPAKKARRSSVAGANGDTESAQPAGAHSGDETVTDEGDQEAEDAEESEEDVEDGGEEDVQVGDEPLEELDPQASVPPEDEALDNGDDSD</sequence>
<feature type="domain" description="Transcription factor CBF/NF-Y/archaeal histone" evidence="7">
    <location>
        <begin position="32"/>
        <end position="96"/>
    </location>
</feature>
<dbReference type="InterPro" id="IPR051377">
    <property type="entry name" value="DNA_Pol-Epsilon_Subunit"/>
</dbReference>
<protein>
    <recommendedName>
        <fullName evidence="4">DNA polymerase epsilon subunit D</fullName>
    </recommendedName>
    <alternativeName>
        <fullName evidence="5">DNA polymerase II subunit D</fullName>
    </alternativeName>
</protein>
<dbReference type="GO" id="GO:0006272">
    <property type="term" value="P:leading strand elongation"/>
    <property type="evidence" value="ECO:0007669"/>
    <property type="project" value="TreeGrafter"/>
</dbReference>
<dbReference type="InterPro" id="IPR003958">
    <property type="entry name" value="CBFA_NFYB_domain"/>
</dbReference>
<feature type="compositionally biased region" description="Acidic residues" evidence="6">
    <location>
        <begin position="235"/>
        <end position="247"/>
    </location>
</feature>
<dbReference type="PANTHER" id="PTHR46172">
    <property type="entry name" value="DNA POLYMERASE EPSILON SUBUNIT 3"/>
    <property type="match status" value="1"/>
</dbReference>
<evidence type="ECO:0000259" key="7">
    <source>
        <dbReference type="Pfam" id="PF00808"/>
    </source>
</evidence>
<evidence type="ECO:0000313" key="8">
    <source>
        <dbReference type="EMBL" id="KAH0565574.1"/>
    </source>
</evidence>
<dbReference type="Proteomes" id="UP000750711">
    <property type="component" value="Unassembled WGS sequence"/>
</dbReference>
<accession>A0A9P8LHL9</accession>
<evidence type="ECO:0000256" key="5">
    <source>
        <dbReference type="ARBA" id="ARBA00042096"/>
    </source>
</evidence>
<dbReference type="GO" id="GO:0031507">
    <property type="term" value="P:heterochromatin formation"/>
    <property type="evidence" value="ECO:0007669"/>
    <property type="project" value="TreeGrafter"/>
</dbReference>
<feature type="compositionally biased region" description="Acidic residues" evidence="6">
    <location>
        <begin position="190"/>
        <end position="228"/>
    </location>
</feature>
<dbReference type="PANTHER" id="PTHR46172:SF1">
    <property type="entry name" value="DNA POLYMERASE EPSILON SUBUNIT 3"/>
    <property type="match status" value="1"/>
</dbReference>
<evidence type="ECO:0000256" key="3">
    <source>
        <dbReference type="ARBA" id="ARBA00023242"/>
    </source>
</evidence>
<keyword evidence="2" id="KW-0235">DNA replication</keyword>
<dbReference type="InterPro" id="IPR009072">
    <property type="entry name" value="Histone-fold"/>
</dbReference>
<dbReference type="AlphaFoldDB" id="A0A9P8LHL9"/>
<dbReference type="GO" id="GO:0008622">
    <property type="term" value="C:epsilon DNA polymerase complex"/>
    <property type="evidence" value="ECO:0007669"/>
    <property type="project" value="TreeGrafter"/>
</dbReference>
<dbReference type="Pfam" id="PF00808">
    <property type="entry name" value="CBFD_NFYB_HMF"/>
    <property type="match status" value="1"/>
</dbReference>
<dbReference type="SUPFAM" id="SSF47113">
    <property type="entry name" value="Histone-fold"/>
    <property type="match status" value="1"/>
</dbReference>
<feature type="compositionally biased region" description="Basic and acidic residues" evidence="6">
    <location>
        <begin position="131"/>
        <end position="143"/>
    </location>
</feature>
<reference evidence="8" key="1">
    <citation type="submission" date="2021-03" db="EMBL/GenBank/DDBJ databases">
        <title>Comparative genomics and phylogenomic investigation of the class Geoglossomycetes provide insights into ecological specialization and systematics.</title>
        <authorList>
            <person name="Melie T."/>
            <person name="Pirro S."/>
            <person name="Miller A.N."/>
            <person name="Quandt A."/>
        </authorList>
    </citation>
    <scope>NUCLEOTIDE SEQUENCE</scope>
    <source>
        <strain evidence="8">CAQ_001_2017</strain>
    </source>
</reference>
<comment type="subcellular location">
    <subcellularLocation>
        <location evidence="1">Nucleus</location>
    </subcellularLocation>
</comment>
<evidence type="ECO:0000256" key="6">
    <source>
        <dbReference type="SAM" id="MobiDB-lite"/>
    </source>
</evidence>
<feature type="region of interest" description="Disordered" evidence="6">
    <location>
        <begin position="1"/>
        <end position="30"/>
    </location>
</feature>
<evidence type="ECO:0000256" key="4">
    <source>
        <dbReference type="ARBA" id="ARBA00039775"/>
    </source>
</evidence>
<dbReference type="Gene3D" id="1.10.20.10">
    <property type="entry name" value="Histone, subunit A"/>
    <property type="match status" value="1"/>
</dbReference>
<dbReference type="GO" id="GO:0006974">
    <property type="term" value="P:DNA damage response"/>
    <property type="evidence" value="ECO:0007669"/>
    <property type="project" value="TreeGrafter"/>
</dbReference>
<dbReference type="GO" id="GO:0046982">
    <property type="term" value="F:protein heterodimerization activity"/>
    <property type="evidence" value="ECO:0007669"/>
    <property type="project" value="InterPro"/>
</dbReference>
<dbReference type="GO" id="GO:0031490">
    <property type="term" value="F:chromatin DNA binding"/>
    <property type="evidence" value="ECO:0007669"/>
    <property type="project" value="TreeGrafter"/>
</dbReference>
<keyword evidence="3" id="KW-0539">Nucleus</keyword>
<dbReference type="CDD" id="cd22928">
    <property type="entry name" value="HFD_POLE3_DPB4"/>
    <property type="match status" value="1"/>
</dbReference>
<dbReference type="GO" id="GO:0008623">
    <property type="term" value="C:CHRAC"/>
    <property type="evidence" value="ECO:0007669"/>
    <property type="project" value="TreeGrafter"/>
</dbReference>
<organism evidence="8 9">
    <name type="scientific">Trichoglossum hirsutum</name>
    <dbReference type="NCBI Taxonomy" id="265104"/>
    <lineage>
        <taxon>Eukaryota</taxon>
        <taxon>Fungi</taxon>
        <taxon>Dikarya</taxon>
        <taxon>Ascomycota</taxon>
        <taxon>Pezizomycotina</taxon>
        <taxon>Geoglossomycetes</taxon>
        <taxon>Geoglossales</taxon>
        <taxon>Geoglossaceae</taxon>
        <taxon>Trichoglossum</taxon>
    </lineage>
</organism>
<dbReference type="EMBL" id="JAGHQM010000079">
    <property type="protein sequence ID" value="KAH0565574.1"/>
    <property type="molecule type" value="Genomic_DNA"/>
</dbReference>
<evidence type="ECO:0000256" key="1">
    <source>
        <dbReference type="ARBA" id="ARBA00004123"/>
    </source>
</evidence>
<evidence type="ECO:0000256" key="2">
    <source>
        <dbReference type="ARBA" id="ARBA00022705"/>
    </source>
</evidence>
<gene>
    <name evidence="8" type="ORF">GP486_001024</name>
</gene>